<keyword evidence="3" id="KW-0378">Hydrolase</keyword>
<evidence type="ECO:0000256" key="3">
    <source>
        <dbReference type="ARBA" id="ARBA00022801"/>
    </source>
</evidence>
<reference evidence="5" key="1">
    <citation type="journal article" date="2020" name="New Phytol.">
        <title>Comparative genomics reveals dynamic genome evolution in host specialist ectomycorrhizal fungi.</title>
        <authorList>
            <person name="Lofgren L.A."/>
            <person name="Nguyen N.H."/>
            <person name="Vilgalys R."/>
            <person name="Ruytinx J."/>
            <person name="Liao H.L."/>
            <person name="Branco S."/>
            <person name="Kuo A."/>
            <person name="LaButti K."/>
            <person name="Lipzen A."/>
            <person name="Andreopoulos W."/>
            <person name="Pangilinan J."/>
            <person name="Riley R."/>
            <person name="Hundley H."/>
            <person name="Na H."/>
            <person name="Barry K."/>
            <person name="Grigoriev I.V."/>
            <person name="Stajich J.E."/>
            <person name="Kennedy P.G."/>
        </authorList>
    </citation>
    <scope>NUCLEOTIDE SEQUENCE</scope>
    <source>
        <strain evidence="5">DOB743</strain>
    </source>
</reference>
<dbReference type="GO" id="GO:0019783">
    <property type="term" value="F:ubiquitin-like protein peptidase activity"/>
    <property type="evidence" value="ECO:0007669"/>
    <property type="project" value="UniProtKB-ARBA"/>
</dbReference>
<sequence>MEQCSSFLQRGAKSLTCPHAPGCPGAYLPIWTLSYWCEVVELQHKYLVPWLHAEETLQKHGRKWRQTEKQTHELIESVYNALGSISWFGNVKGFENSEPIWNLARYATDQWLSDVHENQMIDLLCRDLWFHQDGRLIEVEHTYFFKSIRQAYESRDTGEYEMSKYFARIRKIGMTLASSMRKSLGFLLHINNNHWIAIVLNFTHSQILVGDSFQHDLDPAVLDILSWWTHHHTSRTFTTTILPTTVQHDTFSCGVLAFNALAHYFLPAKYNLVNSNAVQDERLRVLLEVVKHHSDKVSSLDLTSRV</sequence>
<feature type="domain" description="Ubiquitin-like protease family profile" evidence="4">
    <location>
        <begin position="93"/>
        <end position="264"/>
    </location>
</feature>
<dbReference type="EMBL" id="JABBWD010000002">
    <property type="protein sequence ID" value="KAG1783142.1"/>
    <property type="molecule type" value="Genomic_DNA"/>
</dbReference>
<dbReference type="GO" id="GO:0006508">
    <property type="term" value="P:proteolysis"/>
    <property type="evidence" value="ECO:0007669"/>
    <property type="project" value="UniProtKB-KW"/>
</dbReference>
<dbReference type="InterPro" id="IPR038765">
    <property type="entry name" value="Papain-like_cys_pep_sf"/>
</dbReference>
<evidence type="ECO:0000313" key="5">
    <source>
        <dbReference type="EMBL" id="KAG1783142.1"/>
    </source>
</evidence>
<protein>
    <recommendedName>
        <fullName evidence="4">Ubiquitin-like protease family profile domain-containing protein</fullName>
    </recommendedName>
</protein>
<keyword evidence="6" id="KW-1185">Reference proteome</keyword>
<accession>A0A9P7A694</accession>
<organism evidence="5 6">
    <name type="scientific">Suillus placidus</name>
    <dbReference type="NCBI Taxonomy" id="48579"/>
    <lineage>
        <taxon>Eukaryota</taxon>
        <taxon>Fungi</taxon>
        <taxon>Dikarya</taxon>
        <taxon>Basidiomycota</taxon>
        <taxon>Agaricomycotina</taxon>
        <taxon>Agaricomycetes</taxon>
        <taxon>Agaricomycetidae</taxon>
        <taxon>Boletales</taxon>
        <taxon>Suillineae</taxon>
        <taxon>Suillaceae</taxon>
        <taxon>Suillus</taxon>
    </lineage>
</organism>
<keyword evidence="2" id="KW-0645">Protease</keyword>
<dbReference type="SUPFAM" id="SSF54001">
    <property type="entry name" value="Cysteine proteinases"/>
    <property type="match status" value="1"/>
</dbReference>
<dbReference type="InterPro" id="IPR003653">
    <property type="entry name" value="Peptidase_C48_C"/>
</dbReference>
<dbReference type="Proteomes" id="UP000714275">
    <property type="component" value="Unassembled WGS sequence"/>
</dbReference>
<evidence type="ECO:0000313" key="6">
    <source>
        <dbReference type="Proteomes" id="UP000714275"/>
    </source>
</evidence>
<name>A0A9P7A694_9AGAM</name>
<dbReference type="OrthoDB" id="2979847at2759"/>
<evidence type="ECO:0000259" key="4">
    <source>
        <dbReference type="PROSITE" id="PS50600"/>
    </source>
</evidence>
<dbReference type="GO" id="GO:0008234">
    <property type="term" value="F:cysteine-type peptidase activity"/>
    <property type="evidence" value="ECO:0007669"/>
    <property type="project" value="InterPro"/>
</dbReference>
<proteinExistence type="inferred from homology"/>
<dbReference type="PROSITE" id="PS50600">
    <property type="entry name" value="ULP_PROTEASE"/>
    <property type="match status" value="1"/>
</dbReference>
<gene>
    <name evidence="5" type="ORF">EV702DRAFT_958829</name>
</gene>
<dbReference type="Gene3D" id="3.40.395.10">
    <property type="entry name" value="Adenoviral Proteinase, Chain A"/>
    <property type="match status" value="1"/>
</dbReference>
<evidence type="ECO:0000256" key="1">
    <source>
        <dbReference type="ARBA" id="ARBA00005234"/>
    </source>
</evidence>
<comment type="similarity">
    <text evidence="1">Belongs to the peptidase C48 family.</text>
</comment>
<evidence type="ECO:0000256" key="2">
    <source>
        <dbReference type="ARBA" id="ARBA00022670"/>
    </source>
</evidence>
<dbReference type="AlphaFoldDB" id="A0A9P7A694"/>
<comment type="caution">
    <text evidence="5">The sequence shown here is derived from an EMBL/GenBank/DDBJ whole genome shotgun (WGS) entry which is preliminary data.</text>
</comment>